<feature type="transmembrane region" description="Helical" evidence="6">
    <location>
        <begin position="323"/>
        <end position="347"/>
    </location>
</feature>
<feature type="transmembrane region" description="Helical" evidence="6">
    <location>
        <begin position="452"/>
        <end position="477"/>
    </location>
</feature>
<feature type="transmembrane region" description="Helical" evidence="6">
    <location>
        <begin position="234"/>
        <end position="254"/>
    </location>
</feature>
<evidence type="ECO:0000256" key="6">
    <source>
        <dbReference type="SAM" id="Phobius"/>
    </source>
</evidence>
<feature type="transmembrane region" description="Helical" evidence="6">
    <location>
        <begin position="118"/>
        <end position="139"/>
    </location>
</feature>
<comment type="subcellular location">
    <subcellularLocation>
        <location evidence="1">Cell membrane</location>
        <topology evidence="1">Multi-pass membrane protein</topology>
    </subcellularLocation>
</comment>
<feature type="transmembrane region" description="Helical" evidence="6">
    <location>
        <begin position="88"/>
        <end position="106"/>
    </location>
</feature>
<name>A0ABD7IUP7_ENTFL</name>
<keyword evidence="3 6" id="KW-0812">Transmembrane</keyword>
<accession>A0ABD7IUP7</accession>
<dbReference type="RefSeq" id="WP_123827808.1">
    <property type="nucleotide sequence ID" value="NZ_CABGUE010000003.1"/>
</dbReference>
<keyword evidence="4 6" id="KW-1133">Transmembrane helix</keyword>
<feature type="transmembrane region" description="Helical" evidence="6">
    <location>
        <begin position="415"/>
        <end position="432"/>
    </location>
</feature>
<reference evidence="7 8" key="1">
    <citation type="submission" date="2018-10" db="EMBL/GenBank/DDBJ databases">
        <title>Genotypes and phenotypes of Enterococci isolated from broiler chickens.</title>
        <authorList>
            <person name="Muhammad A.R."/>
            <person name="Diarra M.S."/>
        </authorList>
    </citation>
    <scope>NUCLEOTIDE SEQUENCE [LARGE SCALE GENOMIC DNA]</scope>
    <source>
        <strain evidence="7 8">LIT2 A36'</strain>
    </source>
</reference>
<feature type="transmembrane region" description="Helical" evidence="6">
    <location>
        <begin position="483"/>
        <end position="503"/>
    </location>
</feature>
<dbReference type="AlphaFoldDB" id="A0ABD7IUP7"/>
<evidence type="ECO:0000256" key="1">
    <source>
        <dbReference type="ARBA" id="ARBA00004651"/>
    </source>
</evidence>
<keyword evidence="5 6" id="KW-0472">Membrane</keyword>
<gene>
    <name evidence="7" type="ORF">EGW16_16025</name>
</gene>
<dbReference type="InterPro" id="IPR024923">
    <property type="entry name" value="PG_synth_SpoVB"/>
</dbReference>
<feature type="transmembrane region" description="Helical" evidence="6">
    <location>
        <begin position="183"/>
        <end position="206"/>
    </location>
</feature>
<dbReference type="Pfam" id="PF01943">
    <property type="entry name" value="Polysacc_synt"/>
    <property type="match status" value="1"/>
</dbReference>
<feature type="transmembrane region" description="Helical" evidence="6">
    <location>
        <begin position="160"/>
        <end position="177"/>
    </location>
</feature>
<feature type="transmembrane region" description="Helical" evidence="6">
    <location>
        <begin position="388"/>
        <end position="409"/>
    </location>
</feature>
<dbReference type="InterPro" id="IPR002797">
    <property type="entry name" value="Polysacc_synth"/>
</dbReference>
<feature type="transmembrane region" description="Helical" evidence="6">
    <location>
        <begin position="359"/>
        <end position="376"/>
    </location>
</feature>
<organism evidence="7 8">
    <name type="scientific">Enterococcus faecalis</name>
    <name type="common">Streptococcus faecalis</name>
    <dbReference type="NCBI Taxonomy" id="1351"/>
    <lineage>
        <taxon>Bacteria</taxon>
        <taxon>Bacillati</taxon>
        <taxon>Bacillota</taxon>
        <taxon>Bacilli</taxon>
        <taxon>Lactobacillales</taxon>
        <taxon>Enterococcaceae</taxon>
        <taxon>Enterococcus</taxon>
    </lineage>
</organism>
<comment type="caution">
    <text evidence="7">The sequence shown here is derived from an EMBL/GenBank/DDBJ whole genome shotgun (WGS) entry which is preliminary data.</text>
</comment>
<protein>
    <submittedName>
        <fullName evidence="7">Polysaccharide biosynthesis protein</fullName>
    </submittedName>
</protein>
<dbReference type="PANTHER" id="PTHR30250:SF29">
    <property type="entry name" value="POLYSACCHARIDE BIOSYNTHESIS PROTEIN C-TERMINAL DOMAIN-CONTAINING PROTEIN"/>
    <property type="match status" value="1"/>
</dbReference>
<sequence>MAQKEMQRMMQGAVVLTIASFIAKVLSAFYRVPFQNFVGDEGFYVYQQVYPIYGIAMTLALSGLPQFISKIVAEQPDIRSQKQVLRQLYPYVLWLAIACWAFFFFGSQEIAISMGDAALQPLMEVVSFTFLLVPILSFYRGNFQGHLLMVPSGISQVMEQFVRVGVILVAALSYHYFGGSIYQTGTVAMSGALAGGILAVLVLWYYNRKILSGSTEYLHQWKIMPQTTGLFKRLMIEGGLVSLYSAFLILFQLIDSFKVKNALMLFGLSDLAAKVDKGVYDRGQPLVQLGLVIALALSSTFLPGLTKYFMKKDRQQFLQVAKIFLRLTTTLASAASIGLMMLLPYMNFTLFKDYKGNDVLGVYVLSIAFMAIIQAYQSIEQSRNRFKGPLVAAGVGLLVKLLTTGFFTIRWGTLGASWSTILGLLATLFVLVRQSDAAINCFVRERNFLKKLLLSLAIMMLSLLVYQGIISILFQGVHHRSQAFFVTVLGVAVGGTVFISTIIKLELFTIREWLSLPYGAKILRMRQKNKRGECDAVR</sequence>
<evidence type="ECO:0000256" key="3">
    <source>
        <dbReference type="ARBA" id="ARBA00022692"/>
    </source>
</evidence>
<dbReference type="InterPro" id="IPR050833">
    <property type="entry name" value="Poly_Biosynth_Transport"/>
</dbReference>
<feature type="transmembrane region" description="Helical" evidence="6">
    <location>
        <begin position="51"/>
        <end position="68"/>
    </location>
</feature>
<evidence type="ECO:0000256" key="2">
    <source>
        <dbReference type="ARBA" id="ARBA00022475"/>
    </source>
</evidence>
<evidence type="ECO:0000313" key="7">
    <source>
        <dbReference type="EMBL" id="ROX29055.1"/>
    </source>
</evidence>
<dbReference type="PANTHER" id="PTHR30250">
    <property type="entry name" value="PST FAMILY PREDICTED COLANIC ACID TRANSPORTER"/>
    <property type="match status" value="1"/>
</dbReference>
<dbReference type="CDD" id="cd13124">
    <property type="entry name" value="MATE_SpoVB_like"/>
    <property type="match status" value="1"/>
</dbReference>
<evidence type="ECO:0000256" key="5">
    <source>
        <dbReference type="ARBA" id="ARBA00023136"/>
    </source>
</evidence>
<keyword evidence="2" id="KW-1003">Cell membrane</keyword>
<dbReference type="GO" id="GO:0005886">
    <property type="term" value="C:plasma membrane"/>
    <property type="evidence" value="ECO:0007669"/>
    <property type="project" value="UniProtKB-SubCell"/>
</dbReference>
<evidence type="ECO:0000313" key="8">
    <source>
        <dbReference type="Proteomes" id="UP000281488"/>
    </source>
</evidence>
<feature type="transmembrane region" description="Helical" evidence="6">
    <location>
        <begin position="285"/>
        <end position="302"/>
    </location>
</feature>
<evidence type="ECO:0000256" key="4">
    <source>
        <dbReference type="ARBA" id="ARBA00022989"/>
    </source>
</evidence>
<proteinExistence type="predicted"/>
<dbReference type="Proteomes" id="UP000281488">
    <property type="component" value="Unassembled WGS sequence"/>
</dbReference>
<dbReference type="EMBL" id="RKMZ01000016">
    <property type="protein sequence ID" value="ROX29055.1"/>
    <property type="molecule type" value="Genomic_DNA"/>
</dbReference>